<dbReference type="InterPro" id="IPR001387">
    <property type="entry name" value="Cro/C1-type_HTH"/>
</dbReference>
<evidence type="ECO:0000313" key="3">
    <source>
        <dbReference type="Proteomes" id="UP001154322"/>
    </source>
</evidence>
<keyword evidence="3" id="KW-1185">Reference proteome</keyword>
<evidence type="ECO:0000259" key="1">
    <source>
        <dbReference type="PROSITE" id="PS50943"/>
    </source>
</evidence>
<reference evidence="2" key="1">
    <citation type="submission" date="2022-06" db="EMBL/GenBank/DDBJ databases">
        <authorList>
            <person name="Dietemann V."/>
            <person name="Ory F."/>
            <person name="Dainat B."/>
            <person name="Oberhansli S."/>
        </authorList>
    </citation>
    <scope>NUCLEOTIDE SEQUENCE</scope>
    <source>
        <strain evidence="2">Ena-SAMPLE-TAB-26-04-2022-14:26:32:270-5432</strain>
    </source>
</reference>
<proteinExistence type="predicted"/>
<sequence length="121" mass="14084">MRTIDEIIKDMQALGTSPETIDRDIAELEDEVSQWVNKAQRGKLTLRDARQNMRMSYEEVSERTGVSVKRLKRYEEDSRRMPHQLMVVFSGLYRLSVNHLYFGVTPSTENKNHLNLSLAGR</sequence>
<dbReference type="Gene3D" id="1.10.260.40">
    <property type="entry name" value="lambda repressor-like DNA-binding domains"/>
    <property type="match status" value="1"/>
</dbReference>
<name>A0ABM9GAE3_9BACL</name>
<dbReference type="Pfam" id="PF01381">
    <property type="entry name" value="HTH_3"/>
    <property type="match status" value="1"/>
</dbReference>
<dbReference type="InterPro" id="IPR010982">
    <property type="entry name" value="Lambda_DNA-bd_dom_sf"/>
</dbReference>
<comment type="caution">
    <text evidence="2">The sequence shown here is derived from an EMBL/GenBank/DDBJ whole genome shotgun (WGS) entry which is preliminary data.</text>
</comment>
<evidence type="ECO:0000313" key="2">
    <source>
        <dbReference type="EMBL" id="CAH8248766.1"/>
    </source>
</evidence>
<organism evidence="2 3">
    <name type="scientific">Paenibacillus melissococcoides</name>
    <dbReference type="NCBI Taxonomy" id="2912268"/>
    <lineage>
        <taxon>Bacteria</taxon>
        <taxon>Bacillati</taxon>
        <taxon>Bacillota</taxon>
        <taxon>Bacilli</taxon>
        <taxon>Bacillales</taxon>
        <taxon>Paenibacillaceae</taxon>
        <taxon>Paenibacillus</taxon>
    </lineage>
</organism>
<dbReference type="PROSITE" id="PS50943">
    <property type="entry name" value="HTH_CROC1"/>
    <property type="match status" value="1"/>
</dbReference>
<accession>A0ABM9GAE3</accession>
<gene>
    <name evidence="2" type="ORF">WJ0W_005950</name>
</gene>
<protein>
    <submittedName>
        <fullName evidence="2">Helix-turn-helix domain-containing protein</fullName>
    </submittedName>
</protein>
<dbReference type="SMART" id="SM00530">
    <property type="entry name" value="HTH_XRE"/>
    <property type="match status" value="1"/>
</dbReference>
<dbReference type="SUPFAM" id="SSF47413">
    <property type="entry name" value="lambda repressor-like DNA-binding domains"/>
    <property type="match status" value="1"/>
</dbReference>
<dbReference type="EMBL" id="CALYLO010000012">
    <property type="protein sequence ID" value="CAH8248766.1"/>
    <property type="molecule type" value="Genomic_DNA"/>
</dbReference>
<dbReference type="Proteomes" id="UP001154322">
    <property type="component" value="Unassembled WGS sequence"/>
</dbReference>
<feature type="domain" description="HTH cro/C1-type" evidence="1">
    <location>
        <begin position="46"/>
        <end position="100"/>
    </location>
</feature>
<dbReference type="RefSeq" id="WP_213427521.1">
    <property type="nucleotide sequence ID" value="NZ_AP031286.1"/>
</dbReference>
<dbReference type="CDD" id="cd00093">
    <property type="entry name" value="HTH_XRE"/>
    <property type="match status" value="1"/>
</dbReference>